<comment type="caution">
    <text evidence="2">The sequence shown here is derived from an EMBL/GenBank/DDBJ whole genome shotgun (WGS) entry which is preliminary data.</text>
</comment>
<dbReference type="Proteomes" id="UP000267081">
    <property type="component" value="Unassembled WGS sequence"/>
</dbReference>
<feature type="region of interest" description="Disordered" evidence="1">
    <location>
        <begin position="395"/>
        <end position="424"/>
    </location>
</feature>
<sequence>MTSRSATTVDVELAPSLHTVVARSDPGLLECRTTVQNALDDLVHGLGAGIETTLNLWCAPDALELFSVTAGGSRCDTGDLASASLFRGVAGIPWYRQAGEADAVIAERARSGDVAGASAVLAAIVAEAVRRNAVALVDRDQLASLLPGDAPRMGSVAGLELALRLGLPVRDAGDRYRGAVDPGAPATDIAEQVVDSLAADTWEIKVHPGYLDALLESADVTAPDGFAAARKDLYTGLGVSLPDLTVVEDPALPELGFAFGLGGGNPPPFIGLPPDAVLAVATAADEPGVAEPLTGIGAAVIPASRATDEATVTITPVGLMARAFRYAITDRLPGTITLTSTRSQVDLLHYLSPRLTSAIRPHLVALTRRRRAKVSAGTSVRDLATIAQTLLDESLRPAASPADEAEIGTARKDEPAAADRRPNR</sequence>
<dbReference type="AlphaFoldDB" id="A0A3R9EZE6"/>
<accession>A0A3R9EZE6</accession>
<gene>
    <name evidence="2" type="ORF">EIY87_39465</name>
</gene>
<name>A0A3R9EZE6_9PSEU</name>
<evidence type="ECO:0000256" key="1">
    <source>
        <dbReference type="SAM" id="MobiDB-lite"/>
    </source>
</evidence>
<keyword evidence="3" id="KW-1185">Reference proteome</keyword>
<evidence type="ECO:0000313" key="3">
    <source>
        <dbReference type="Proteomes" id="UP000267081"/>
    </source>
</evidence>
<dbReference type="RefSeq" id="WP_125315090.1">
    <property type="nucleotide sequence ID" value="NZ_RSEC01000061.1"/>
</dbReference>
<reference evidence="2 3" key="1">
    <citation type="submission" date="2018-12" db="EMBL/GenBank/DDBJ databases">
        <title>Amycolatopsis eburnea sp. nov. actinomycete associate with arbuscular mycorrhiza fungal spore.</title>
        <authorList>
            <person name="Lumyong S."/>
            <person name="Chaiya L."/>
        </authorList>
    </citation>
    <scope>NUCLEOTIDE SEQUENCE [LARGE SCALE GENOMIC DNA]</scope>
    <source>
        <strain evidence="2 3">GLM-1</strain>
    </source>
</reference>
<protein>
    <submittedName>
        <fullName evidence="2">Uncharacterized protein</fullName>
    </submittedName>
</protein>
<feature type="compositionally biased region" description="Basic and acidic residues" evidence="1">
    <location>
        <begin position="409"/>
        <end position="424"/>
    </location>
</feature>
<organism evidence="2 3">
    <name type="scientific">Amycolatopsis eburnea</name>
    <dbReference type="NCBI Taxonomy" id="2267691"/>
    <lineage>
        <taxon>Bacteria</taxon>
        <taxon>Bacillati</taxon>
        <taxon>Actinomycetota</taxon>
        <taxon>Actinomycetes</taxon>
        <taxon>Pseudonocardiales</taxon>
        <taxon>Pseudonocardiaceae</taxon>
        <taxon>Amycolatopsis</taxon>
    </lineage>
</organism>
<dbReference type="EMBL" id="RSEC01000061">
    <property type="protein sequence ID" value="RSD09150.1"/>
    <property type="molecule type" value="Genomic_DNA"/>
</dbReference>
<evidence type="ECO:0000313" key="2">
    <source>
        <dbReference type="EMBL" id="RSD09150.1"/>
    </source>
</evidence>
<proteinExistence type="predicted"/>